<dbReference type="InterPro" id="IPR001387">
    <property type="entry name" value="Cro/C1-type_HTH"/>
</dbReference>
<dbReference type="SUPFAM" id="SSF47413">
    <property type="entry name" value="lambda repressor-like DNA-binding domains"/>
    <property type="match status" value="1"/>
</dbReference>
<reference evidence="2 3" key="1">
    <citation type="submission" date="2021-05" db="EMBL/GenBank/DDBJ databases">
        <title>Kineosporia and Streptomyces sp. nov. two new marine actinobacteria isolated from Coral.</title>
        <authorList>
            <person name="Buangrab K."/>
            <person name="Sutthacheep M."/>
            <person name="Yeemin T."/>
            <person name="Harunari E."/>
            <person name="Igarashi Y."/>
            <person name="Kanchanasin P."/>
            <person name="Tanasupawat S."/>
            <person name="Phongsopitanun W."/>
        </authorList>
    </citation>
    <scope>NUCLEOTIDE SEQUENCE [LARGE SCALE GENOMIC DNA]</scope>
    <source>
        <strain evidence="2 3">J2-2</strain>
    </source>
</reference>
<dbReference type="PROSITE" id="PS50943">
    <property type="entry name" value="HTH_CROC1"/>
    <property type="match status" value="1"/>
</dbReference>
<evidence type="ECO:0000313" key="2">
    <source>
        <dbReference type="EMBL" id="MBT0773713.1"/>
    </source>
</evidence>
<keyword evidence="3" id="KW-1185">Reference proteome</keyword>
<dbReference type="Gene3D" id="1.10.260.40">
    <property type="entry name" value="lambda repressor-like DNA-binding domains"/>
    <property type="match status" value="1"/>
</dbReference>
<sequence>MSSDPRAHTSISAAGVVVRRARLGRQLTQAQLGQLTGYSPAQVSRYERGVSPLTDVAVLRRFCAALDIPVADVGLSEIRPERHPSITGGAPALYPRLAPPRLNTLRRDTQEDDVRRRTFLALSAASAAGLPTPEQPPLISTSLAMPKPADPVGALVAGLRDAMLGIDGTGISVKGGLPLPSQLRLVVEQDSGCRYSELARSLPTLIRTGHQLADSGDLAAGPGEGVPPDVVLAQAYLVAVRILIKFGDQPLGWMAADRARQLASDRDDALLAGEAARQMAVLARRSGWTDQAMSIALTAAADPGLRRAGREGTAMRGLLVQSAAYTVAKTGDGPGMRELTAEAAALANSLTDGPLVRRQVGGFTPATVALHRISAETSTGDPAAALVTAQALSPARLPTIERRARYWADVASAQALRGNRDECLRAMLAAEQLAPVETHARPAIRALISGLLVSGRTTTDLRALAARSGMTG</sequence>
<evidence type="ECO:0000259" key="1">
    <source>
        <dbReference type="PROSITE" id="PS50943"/>
    </source>
</evidence>
<dbReference type="SMART" id="SM00530">
    <property type="entry name" value="HTH_XRE"/>
    <property type="match status" value="1"/>
</dbReference>
<dbReference type="Pfam" id="PF13560">
    <property type="entry name" value="HTH_31"/>
    <property type="match status" value="1"/>
</dbReference>
<dbReference type="InterPro" id="IPR010982">
    <property type="entry name" value="Lambda_DNA-bd_dom_sf"/>
</dbReference>
<dbReference type="CDD" id="cd00093">
    <property type="entry name" value="HTH_XRE"/>
    <property type="match status" value="1"/>
</dbReference>
<protein>
    <submittedName>
        <fullName evidence="2">Helix-turn-helix transcriptional regulator</fullName>
    </submittedName>
</protein>
<organism evidence="2 3">
    <name type="scientific">Kineosporia corallincola</name>
    <dbReference type="NCBI Taxonomy" id="2835133"/>
    <lineage>
        <taxon>Bacteria</taxon>
        <taxon>Bacillati</taxon>
        <taxon>Actinomycetota</taxon>
        <taxon>Actinomycetes</taxon>
        <taxon>Kineosporiales</taxon>
        <taxon>Kineosporiaceae</taxon>
        <taxon>Kineosporia</taxon>
    </lineage>
</organism>
<dbReference type="EMBL" id="JAHBAY010000019">
    <property type="protein sequence ID" value="MBT0773713.1"/>
    <property type="molecule type" value="Genomic_DNA"/>
</dbReference>
<gene>
    <name evidence="2" type="ORF">KIH74_32510</name>
</gene>
<comment type="caution">
    <text evidence="2">The sequence shown here is derived from an EMBL/GenBank/DDBJ whole genome shotgun (WGS) entry which is preliminary data.</text>
</comment>
<accession>A0ABS5TSF8</accession>
<proteinExistence type="predicted"/>
<dbReference type="Proteomes" id="UP001197247">
    <property type="component" value="Unassembled WGS sequence"/>
</dbReference>
<evidence type="ECO:0000313" key="3">
    <source>
        <dbReference type="Proteomes" id="UP001197247"/>
    </source>
</evidence>
<name>A0ABS5TSF8_9ACTN</name>
<feature type="domain" description="HTH cro/C1-type" evidence="1">
    <location>
        <begin position="18"/>
        <end position="73"/>
    </location>
</feature>